<dbReference type="Proteomes" id="UP000248817">
    <property type="component" value="Unassembled WGS sequence"/>
</dbReference>
<gene>
    <name evidence="3" type="ORF">BP00DRAFT_343062</name>
</gene>
<organism evidence="3 4">
    <name type="scientific">Aspergillus indologenus CBS 114.80</name>
    <dbReference type="NCBI Taxonomy" id="1450541"/>
    <lineage>
        <taxon>Eukaryota</taxon>
        <taxon>Fungi</taxon>
        <taxon>Dikarya</taxon>
        <taxon>Ascomycota</taxon>
        <taxon>Pezizomycotina</taxon>
        <taxon>Eurotiomycetes</taxon>
        <taxon>Eurotiomycetidae</taxon>
        <taxon>Eurotiales</taxon>
        <taxon>Aspergillaceae</taxon>
        <taxon>Aspergillus</taxon>
        <taxon>Aspergillus subgen. Circumdati</taxon>
    </lineage>
</organism>
<keyword evidence="3" id="KW-0808">Transferase</keyword>
<feature type="region of interest" description="Disordered" evidence="1">
    <location>
        <begin position="22"/>
        <end position="44"/>
    </location>
</feature>
<sequence length="548" mass="59581">MSPPADLKLAIPPSLGYTLKAPTCLPPTPPSSTSSLPTSELEPEVAVSASRNMLESFPEYETTASFDRLRATEYSYLDENNHVYLDYTGAGLAAKAQYQAHQARLSADLFSNPHSANPTSEASTKLVEQARADVLRFLNASPDTYTVIITTNATGAARLIGESYPFGRNSTFLLTADNHNSVNGIREYARRRHARTVYVPLQTPSLRVDPGALASVLAPPTTWPWTRRSSDTNRPKKRRGLFAYPAQSNFSGVRHPLEWVTTAQKAGYDVLLDAAAYLPTNRLDLSPGNPQPDFILMSWYKVFGFPTGLGCLVARKDALARLSRPWFAGGTVQAVLTGVQWHSLTTTEGAFEDGTVNFLAIPEISVGLKWIQALGVENIRTRVHCLTGYCLAGLQALRHRDGSPMVKIYGPAPDPNRPGVDPGGDRGGTIAFNFLDQTGKIVDERIVARESAAAGISLRTGCFCNPGAAEHAFGITKPLLRGLRRRFRDTLTVEAYIQLLGLPSGGAVRVSFGLVSNVADVERFLGWAARTYRDRVTGTEGLVARTEC</sequence>
<evidence type="ECO:0000256" key="1">
    <source>
        <dbReference type="SAM" id="MobiDB-lite"/>
    </source>
</evidence>
<dbReference type="Pfam" id="PF00266">
    <property type="entry name" value="Aminotran_5"/>
    <property type="match status" value="2"/>
</dbReference>
<dbReference type="InterPro" id="IPR000192">
    <property type="entry name" value="Aminotrans_V_dom"/>
</dbReference>
<feature type="domain" description="Aminotransferase class V" evidence="2">
    <location>
        <begin position="238"/>
        <end position="524"/>
    </location>
</feature>
<reference evidence="3 4" key="1">
    <citation type="submission" date="2018-02" db="EMBL/GenBank/DDBJ databases">
        <title>The genomes of Aspergillus section Nigri reveals drivers in fungal speciation.</title>
        <authorList>
            <consortium name="DOE Joint Genome Institute"/>
            <person name="Vesth T.C."/>
            <person name="Nybo J."/>
            <person name="Theobald S."/>
            <person name="Brandl J."/>
            <person name="Frisvad J.C."/>
            <person name="Nielsen K.F."/>
            <person name="Lyhne E.K."/>
            <person name="Kogle M.E."/>
            <person name="Kuo A."/>
            <person name="Riley R."/>
            <person name="Clum A."/>
            <person name="Nolan M."/>
            <person name="Lipzen A."/>
            <person name="Salamov A."/>
            <person name="Henrissat B."/>
            <person name="Wiebenga A."/>
            <person name="De vries R.P."/>
            <person name="Grigoriev I.V."/>
            <person name="Mortensen U.H."/>
            <person name="Andersen M.R."/>
            <person name="Baker S.E."/>
        </authorList>
    </citation>
    <scope>NUCLEOTIDE SEQUENCE [LARGE SCALE GENOMIC DNA]</scope>
    <source>
        <strain evidence="3 4">CBS 114.80</strain>
    </source>
</reference>
<keyword evidence="4" id="KW-1185">Reference proteome</keyword>
<dbReference type="GO" id="GO:0016740">
    <property type="term" value="F:transferase activity"/>
    <property type="evidence" value="ECO:0007669"/>
    <property type="project" value="UniProtKB-KW"/>
</dbReference>
<proteinExistence type="predicted"/>
<name>A0A2V5I4Q7_9EURO</name>
<protein>
    <submittedName>
        <fullName evidence="3">PLP-dependent transferase</fullName>
    </submittedName>
</protein>
<accession>A0A2V5I4Q7</accession>
<dbReference type="PANTHER" id="PTHR14237:SF19">
    <property type="entry name" value="MITOCHONDRIAL AMIDOXIME REDUCING COMPONENT 1"/>
    <property type="match status" value="1"/>
</dbReference>
<evidence type="ECO:0000259" key="2">
    <source>
        <dbReference type="Pfam" id="PF00266"/>
    </source>
</evidence>
<dbReference type="SUPFAM" id="SSF53383">
    <property type="entry name" value="PLP-dependent transferases"/>
    <property type="match status" value="1"/>
</dbReference>
<evidence type="ECO:0000313" key="4">
    <source>
        <dbReference type="Proteomes" id="UP000248817"/>
    </source>
</evidence>
<dbReference type="AlphaFoldDB" id="A0A2V5I4Q7"/>
<dbReference type="EMBL" id="KZ825499">
    <property type="protein sequence ID" value="PYI31755.1"/>
    <property type="molecule type" value="Genomic_DNA"/>
</dbReference>
<feature type="domain" description="Aminotransferase class V" evidence="2">
    <location>
        <begin position="83"/>
        <end position="216"/>
    </location>
</feature>
<evidence type="ECO:0000313" key="3">
    <source>
        <dbReference type="EMBL" id="PYI31755.1"/>
    </source>
</evidence>
<dbReference type="Gene3D" id="3.90.1150.10">
    <property type="entry name" value="Aspartate Aminotransferase, domain 1"/>
    <property type="match status" value="1"/>
</dbReference>
<dbReference type="PANTHER" id="PTHR14237">
    <property type="entry name" value="MOLYBDOPTERIN COFACTOR SULFURASE MOSC"/>
    <property type="match status" value="1"/>
</dbReference>
<feature type="compositionally biased region" description="Low complexity" evidence="1">
    <location>
        <begin position="31"/>
        <end position="40"/>
    </location>
</feature>
<dbReference type="InterPro" id="IPR015422">
    <property type="entry name" value="PyrdxlP-dep_Trfase_small"/>
</dbReference>
<dbReference type="InterPro" id="IPR015421">
    <property type="entry name" value="PyrdxlP-dep_Trfase_major"/>
</dbReference>
<dbReference type="InterPro" id="IPR015424">
    <property type="entry name" value="PyrdxlP-dep_Trfase"/>
</dbReference>
<dbReference type="Gene3D" id="3.40.640.10">
    <property type="entry name" value="Type I PLP-dependent aspartate aminotransferase-like (Major domain)"/>
    <property type="match status" value="1"/>
</dbReference>